<evidence type="ECO:0000256" key="2">
    <source>
        <dbReference type="SAM" id="SignalP"/>
    </source>
</evidence>
<feature type="compositionally biased region" description="Polar residues" evidence="1">
    <location>
        <begin position="49"/>
        <end position="62"/>
    </location>
</feature>
<dbReference type="Proteomes" id="UP001596523">
    <property type="component" value="Unassembled WGS sequence"/>
</dbReference>
<evidence type="ECO:0000313" key="4">
    <source>
        <dbReference type="Proteomes" id="UP001596523"/>
    </source>
</evidence>
<feature type="chain" id="PRO_5046125356" evidence="2">
    <location>
        <begin position="27"/>
        <end position="81"/>
    </location>
</feature>
<evidence type="ECO:0000313" key="3">
    <source>
        <dbReference type="EMBL" id="MFC7308179.1"/>
    </source>
</evidence>
<feature type="signal peptide" evidence="2">
    <location>
        <begin position="1"/>
        <end position="26"/>
    </location>
</feature>
<dbReference type="EMBL" id="JBHTCF010000014">
    <property type="protein sequence ID" value="MFC7308179.1"/>
    <property type="molecule type" value="Genomic_DNA"/>
</dbReference>
<accession>A0ABW2JQL4</accession>
<protein>
    <submittedName>
        <fullName evidence="3">Uncharacterized protein</fullName>
    </submittedName>
</protein>
<sequence>MRLRPLSGSVVAAALLVLSAGSGALAGSPDRTAPSGALTPTAGCGKAPTLTSGNRTIQSSGKTRNYILRVPDSYDQKWTRS</sequence>
<evidence type="ECO:0000256" key="1">
    <source>
        <dbReference type="SAM" id="MobiDB-lite"/>
    </source>
</evidence>
<dbReference type="RefSeq" id="WP_381835929.1">
    <property type="nucleotide sequence ID" value="NZ_JBHTCF010000014.1"/>
</dbReference>
<keyword evidence="2" id="KW-0732">Signal</keyword>
<reference evidence="4" key="1">
    <citation type="journal article" date="2019" name="Int. J. Syst. Evol. Microbiol.">
        <title>The Global Catalogue of Microorganisms (GCM) 10K type strain sequencing project: providing services to taxonomists for standard genome sequencing and annotation.</title>
        <authorList>
            <consortium name="The Broad Institute Genomics Platform"/>
            <consortium name="The Broad Institute Genome Sequencing Center for Infectious Disease"/>
            <person name="Wu L."/>
            <person name="Ma J."/>
        </authorList>
    </citation>
    <scope>NUCLEOTIDE SEQUENCE [LARGE SCALE GENOMIC DNA]</scope>
    <source>
        <strain evidence="4">SYNS20</strain>
    </source>
</reference>
<comment type="caution">
    <text evidence="3">The sequence shown here is derived from an EMBL/GenBank/DDBJ whole genome shotgun (WGS) entry which is preliminary data.</text>
</comment>
<name>A0ABW2JQL4_9ACTN</name>
<keyword evidence="4" id="KW-1185">Reference proteome</keyword>
<proteinExistence type="predicted"/>
<gene>
    <name evidence="3" type="ORF">ACFQVC_28645</name>
</gene>
<organism evidence="3 4">
    <name type="scientific">Streptomyces monticola</name>
    <dbReference type="NCBI Taxonomy" id="2666263"/>
    <lineage>
        <taxon>Bacteria</taxon>
        <taxon>Bacillati</taxon>
        <taxon>Actinomycetota</taxon>
        <taxon>Actinomycetes</taxon>
        <taxon>Kitasatosporales</taxon>
        <taxon>Streptomycetaceae</taxon>
        <taxon>Streptomyces</taxon>
    </lineage>
</organism>
<feature type="region of interest" description="Disordered" evidence="1">
    <location>
        <begin position="26"/>
        <end position="62"/>
    </location>
</feature>